<gene>
    <name evidence="2" type="ORF">M6B38_232840</name>
</gene>
<dbReference type="GO" id="GO:0008270">
    <property type="term" value="F:zinc ion binding"/>
    <property type="evidence" value="ECO:0007669"/>
    <property type="project" value="InterPro"/>
</dbReference>
<feature type="domain" description="U1-type" evidence="1">
    <location>
        <begin position="98"/>
        <end position="132"/>
    </location>
</feature>
<proteinExistence type="predicted"/>
<dbReference type="InterPro" id="IPR013087">
    <property type="entry name" value="Znf_C2H2_type"/>
</dbReference>
<dbReference type="Gene3D" id="3.30.160.60">
    <property type="entry name" value="Classic Zinc Finger"/>
    <property type="match status" value="1"/>
</dbReference>
<dbReference type="PANTHER" id="PTHR47487">
    <property type="entry name" value="OS06G0651300 PROTEIN-RELATED"/>
    <property type="match status" value="1"/>
</dbReference>
<dbReference type="EMBL" id="JANAVB010042306">
    <property type="protein sequence ID" value="KAJ6794487.1"/>
    <property type="molecule type" value="Genomic_DNA"/>
</dbReference>
<accession>A0AAX6DRP0</accession>
<dbReference type="AlphaFoldDB" id="A0AAX6DRP0"/>
<evidence type="ECO:0000313" key="2">
    <source>
        <dbReference type="EMBL" id="KAJ6794487.1"/>
    </source>
</evidence>
<dbReference type="InterPro" id="IPR003604">
    <property type="entry name" value="Matrin/U1-like-C_Znf_C2H2"/>
</dbReference>
<comment type="caution">
    <text evidence="2">The sequence shown here is derived from an EMBL/GenBank/DDBJ whole genome shotgun (WGS) entry which is preliminary data.</text>
</comment>
<dbReference type="SMART" id="SM00451">
    <property type="entry name" value="ZnF_U1"/>
    <property type="match status" value="1"/>
</dbReference>
<keyword evidence="3" id="KW-1185">Reference proteome</keyword>
<reference evidence="2" key="1">
    <citation type="journal article" date="2023" name="GigaByte">
        <title>Genome assembly of the bearded iris, Iris pallida Lam.</title>
        <authorList>
            <person name="Bruccoleri R.E."/>
            <person name="Oakeley E.J."/>
            <person name="Faust A.M.E."/>
            <person name="Altorfer M."/>
            <person name="Dessus-Babus S."/>
            <person name="Burckhardt D."/>
            <person name="Oertli M."/>
            <person name="Naumann U."/>
            <person name="Petersen F."/>
            <person name="Wong J."/>
        </authorList>
    </citation>
    <scope>NUCLEOTIDE SEQUENCE</scope>
    <source>
        <strain evidence="2">GSM-AAB239-AS_SAM_17_03QT</strain>
    </source>
</reference>
<name>A0AAX6DRP0_IRIPA</name>
<organism evidence="2 3">
    <name type="scientific">Iris pallida</name>
    <name type="common">Sweet iris</name>
    <dbReference type="NCBI Taxonomy" id="29817"/>
    <lineage>
        <taxon>Eukaryota</taxon>
        <taxon>Viridiplantae</taxon>
        <taxon>Streptophyta</taxon>
        <taxon>Embryophyta</taxon>
        <taxon>Tracheophyta</taxon>
        <taxon>Spermatophyta</taxon>
        <taxon>Magnoliopsida</taxon>
        <taxon>Liliopsida</taxon>
        <taxon>Asparagales</taxon>
        <taxon>Iridaceae</taxon>
        <taxon>Iridoideae</taxon>
        <taxon>Irideae</taxon>
        <taxon>Iris</taxon>
    </lineage>
</organism>
<dbReference type="PANTHER" id="PTHR47487:SF8">
    <property type="entry name" value="OS08G0270900 PROTEIN"/>
    <property type="match status" value="1"/>
</dbReference>
<evidence type="ECO:0000259" key="1">
    <source>
        <dbReference type="SMART" id="SM00451"/>
    </source>
</evidence>
<protein>
    <submittedName>
        <fullName evidence="2">Zinc finger RNA-binding protein</fullName>
    </submittedName>
</protein>
<dbReference type="InterPro" id="IPR036236">
    <property type="entry name" value="Znf_C2H2_sf"/>
</dbReference>
<dbReference type="Proteomes" id="UP001140949">
    <property type="component" value="Unassembled WGS sequence"/>
</dbReference>
<sequence length="152" mass="16956">MLFAPPPPRGPHSASVLPLRRGLRRRRKSRRAAGWFLAAELTGQYGSPPAVGYGPPIPPRPSNGLGAVVTPPALPAHWRTQSYSGGTKKRSKKTTKVVQSAYCEVCKVNCTCEEDLNSHKQGKKHISSFRNYYRSLLHQNLYKSLLHQNLLR</sequence>
<dbReference type="Pfam" id="PF12874">
    <property type="entry name" value="zf-met"/>
    <property type="match status" value="1"/>
</dbReference>
<dbReference type="SUPFAM" id="SSF57667">
    <property type="entry name" value="beta-beta-alpha zinc fingers"/>
    <property type="match status" value="1"/>
</dbReference>
<dbReference type="GO" id="GO:0003676">
    <property type="term" value="F:nucleic acid binding"/>
    <property type="evidence" value="ECO:0007669"/>
    <property type="project" value="InterPro"/>
</dbReference>
<reference evidence="2" key="2">
    <citation type="submission" date="2023-04" db="EMBL/GenBank/DDBJ databases">
        <authorList>
            <person name="Bruccoleri R.E."/>
            <person name="Oakeley E.J."/>
            <person name="Faust A.-M."/>
            <person name="Dessus-Babus S."/>
            <person name="Altorfer M."/>
            <person name="Burckhardt D."/>
            <person name="Oertli M."/>
            <person name="Naumann U."/>
            <person name="Petersen F."/>
            <person name="Wong J."/>
        </authorList>
    </citation>
    <scope>NUCLEOTIDE SEQUENCE</scope>
    <source>
        <strain evidence="2">GSM-AAB239-AS_SAM_17_03QT</strain>
        <tissue evidence="2">Leaf</tissue>
    </source>
</reference>
<evidence type="ECO:0000313" key="3">
    <source>
        <dbReference type="Proteomes" id="UP001140949"/>
    </source>
</evidence>